<dbReference type="PROSITE" id="PS50005">
    <property type="entry name" value="TPR"/>
    <property type="match status" value="3"/>
</dbReference>
<sequence>MATEHDPEAARSLFRQGVQQYEAGELDAARRSFEESLRLEPGRAATAVRLAGVRLKQGAPEEALGLVHGVLDADPGHADALGLRGTAFAMLGFFPNALQAFDQLVELQPRNAQAWTLRGNVLREMGRYEEAEASFGKAVQDSPAPEVMAYFAAASGRDAPPDSAPRDYVQSLFDNYASNYDTELVDTLNYRVPELLAQGLQRLGRRYSQGIDLGCGTGLCAPLVKPFVDRLDGVDLSPQMLEHAKARGLYESLHAGDIVEFLAAASTPWDLAVAGDVFLYVGRLEPVFAQLQRLMPAGGVLCFSVEAHDGPEPLVLQHTRRYAHSQPYVEGLAAGHGLRMLQLERAAIREQRGVPVQGFCVWLERDG</sequence>
<evidence type="ECO:0000313" key="6">
    <source>
        <dbReference type="Proteomes" id="UP000596827"/>
    </source>
</evidence>
<feature type="domain" description="Methyltransferase type 12" evidence="4">
    <location>
        <begin position="211"/>
        <end position="301"/>
    </location>
</feature>
<reference evidence="5" key="1">
    <citation type="submission" date="2020-08" db="EMBL/GenBank/DDBJ databases">
        <title>Ramlibacter sp. GTP1 16S ribosomal RNA gene genome sequencing and assembly.</title>
        <authorList>
            <person name="Kang M."/>
        </authorList>
    </citation>
    <scope>NUCLEOTIDE SEQUENCE</scope>
    <source>
        <strain evidence="5">GTP1</strain>
    </source>
</reference>
<dbReference type="Pfam" id="PF08242">
    <property type="entry name" value="Methyltransf_12"/>
    <property type="match status" value="1"/>
</dbReference>
<evidence type="ECO:0000313" key="5">
    <source>
        <dbReference type="EMBL" id="MBC5765070.1"/>
    </source>
</evidence>
<dbReference type="Pfam" id="PF13432">
    <property type="entry name" value="TPR_16"/>
    <property type="match status" value="2"/>
</dbReference>
<keyword evidence="6" id="KW-1185">Reference proteome</keyword>
<dbReference type="Gene3D" id="1.25.40.10">
    <property type="entry name" value="Tetratricopeptide repeat domain"/>
    <property type="match status" value="1"/>
</dbReference>
<dbReference type="InterPro" id="IPR050498">
    <property type="entry name" value="Ycf3"/>
</dbReference>
<dbReference type="SUPFAM" id="SSF53335">
    <property type="entry name" value="S-adenosyl-L-methionine-dependent methyltransferases"/>
    <property type="match status" value="1"/>
</dbReference>
<organism evidence="5 6">
    <name type="scientific">Ramlibacter albus</name>
    <dbReference type="NCBI Taxonomy" id="2079448"/>
    <lineage>
        <taxon>Bacteria</taxon>
        <taxon>Pseudomonadati</taxon>
        <taxon>Pseudomonadota</taxon>
        <taxon>Betaproteobacteria</taxon>
        <taxon>Burkholderiales</taxon>
        <taxon>Comamonadaceae</taxon>
        <taxon>Ramlibacter</taxon>
    </lineage>
</organism>
<keyword evidence="1" id="KW-0677">Repeat</keyword>
<dbReference type="SMART" id="SM00028">
    <property type="entry name" value="TPR"/>
    <property type="match status" value="3"/>
</dbReference>
<keyword evidence="2 3" id="KW-0802">TPR repeat</keyword>
<proteinExistence type="predicted"/>
<evidence type="ECO:0000256" key="1">
    <source>
        <dbReference type="ARBA" id="ARBA00022737"/>
    </source>
</evidence>
<dbReference type="InterPro" id="IPR013217">
    <property type="entry name" value="Methyltransf_12"/>
</dbReference>
<protein>
    <submittedName>
        <fullName evidence="5">Tetratricopeptide repeat protein</fullName>
    </submittedName>
</protein>
<dbReference type="SUPFAM" id="SSF48452">
    <property type="entry name" value="TPR-like"/>
    <property type="match status" value="1"/>
</dbReference>
<comment type="caution">
    <text evidence="5">The sequence shown here is derived from an EMBL/GenBank/DDBJ whole genome shotgun (WGS) entry which is preliminary data.</text>
</comment>
<dbReference type="Gene3D" id="3.40.50.150">
    <property type="entry name" value="Vaccinia Virus protein VP39"/>
    <property type="match status" value="1"/>
</dbReference>
<feature type="repeat" description="TPR" evidence="3">
    <location>
        <begin position="10"/>
        <end position="43"/>
    </location>
</feature>
<dbReference type="PANTHER" id="PTHR44858:SF1">
    <property type="entry name" value="UDP-N-ACETYLGLUCOSAMINE--PEPTIDE N-ACETYLGLUCOSAMINYLTRANSFERASE SPINDLY-RELATED"/>
    <property type="match status" value="1"/>
</dbReference>
<gene>
    <name evidence="5" type="ORF">H8R02_11445</name>
</gene>
<dbReference type="Proteomes" id="UP000596827">
    <property type="component" value="Unassembled WGS sequence"/>
</dbReference>
<evidence type="ECO:0000256" key="3">
    <source>
        <dbReference type="PROSITE-ProRule" id="PRU00339"/>
    </source>
</evidence>
<evidence type="ECO:0000259" key="4">
    <source>
        <dbReference type="Pfam" id="PF08242"/>
    </source>
</evidence>
<dbReference type="InterPro" id="IPR029063">
    <property type="entry name" value="SAM-dependent_MTases_sf"/>
</dbReference>
<dbReference type="InterPro" id="IPR011990">
    <property type="entry name" value="TPR-like_helical_dom_sf"/>
</dbReference>
<dbReference type="PANTHER" id="PTHR44858">
    <property type="entry name" value="TETRATRICOPEPTIDE REPEAT PROTEIN 6"/>
    <property type="match status" value="1"/>
</dbReference>
<dbReference type="AlphaFoldDB" id="A0A923M800"/>
<evidence type="ECO:0000256" key="2">
    <source>
        <dbReference type="ARBA" id="ARBA00022803"/>
    </source>
</evidence>
<dbReference type="RefSeq" id="WP_187081522.1">
    <property type="nucleotide sequence ID" value="NZ_JACORU010000003.1"/>
</dbReference>
<accession>A0A923M800</accession>
<dbReference type="CDD" id="cd02440">
    <property type="entry name" value="AdoMet_MTases"/>
    <property type="match status" value="1"/>
</dbReference>
<feature type="repeat" description="TPR" evidence="3">
    <location>
        <begin position="78"/>
        <end position="111"/>
    </location>
</feature>
<dbReference type="InterPro" id="IPR019734">
    <property type="entry name" value="TPR_rpt"/>
</dbReference>
<feature type="repeat" description="TPR" evidence="3">
    <location>
        <begin position="112"/>
        <end position="145"/>
    </location>
</feature>
<dbReference type="EMBL" id="JACORU010000003">
    <property type="protein sequence ID" value="MBC5765070.1"/>
    <property type="molecule type" value="Genomic_DNA"/>
</dbReference>
<name>A0A923M800_9BURK</name>